<dbReference type="Pfam" id="PF13439">
    <property type="entry name" value="Glyco_transf_4"/>
    <property type="match status" value="1"/>
</dbReference>
<evidence type="ECO:0000313" key="4">
    <source>
        <dbReference type="Proteomes" id="UP000305398"/>
    </source>
</evidence>
<dbReference type="Gene3D" id="3.40.50.2000">
    <property type="entry name" value="Glycogen Phosphorylase B"/>
    <property type="match status" value="2"/>
</dbReference>
<feature type="domain" description="Glycosyl transferase family 1" evidence="1">
    <location>
        <begin position="196"/>
        <end position="364"/>
    </location>
</feature>
<evidence type="ECO:0000313" key="3">
    <source>
        <dbReference type="EMBL" id="QDA62316.1"/>
    </source>
</evidence>
<gene>
    <name evidence="3" type="ORF">FHG12_20405</name>
</gene>
<evidence type="ECO:0000259" key="2">
    <source>
        <dbReference type="Pfam" id="PF13439"/>
    </source>
</evidence>
<dbReference type="PANTHER" id="PTHR45947">
    <property type="entry name" value="SULFOQUINOVOSYL TRANSFERASE SQD2"/>
    <property type="match status" value="1"/>
</dbReference>
<proteinExistence type="predicted"/>
<keyword evidence="4" id="KW-1185">Reference proteome</keyword>
<keyword evidence="3" id="KW-0808">Transferase</keyword>
<dbReference type="PANTHER" id="PTHR45947:SF3">
    <property type="entry name" value="SULFOQUINOVOSYL TRANSFERASE SQD2"/>
    <property type="match status" value="1"/>
</dbReference>
<reference evidence="3 4" key="1">
    <citation type="submission" date="2019-06" db="EMBL/GenBank/DDBJ databases">
        <authorList>
            <person name="Srinivasan S."/>
        </authorList>
    </citation>
    <scope>NUCLEOTIDE SEQUENCE [LARGE SCALE GENOMIC DNA]</scope>
    <source>
        <strain evidence="3 4">17J68-5</strain>
    </source>
</reference>
<dbReference type="InterPro" id="IPR050194">
    <property type="entry name" value="Glycosyltransferase_grp1"/>
</dbReference>
<sequence>MISSTEHVSAFSGATKPNLGILCLSRSFGGLEMNTLKFAGWLRERGWNLTLFVLTNSPLHQGAQHQGIACVSTARHRKYFDVTGARWLAHNLKRLQIPVLILTQNREMDLVSLTKLRLGKSLKLIYQQHMQLGPPKRDVVHSLRFMALDAWLSPLNLLAAEVESKTRFNPDRVYVVPIGINLDRFVSPGVTTVAARQQLQLPAQTPLLGILGRIDAGKGQDFVVSVLHHLRTENKLPVELVIMGEPTKNEGDAYWNALQQQVQELDLAQVVHFRPFSEHAEVFFQAIDVFVLASANETYGMVTIEAMASARPVVATRSGGTTEIIQDEITGLLYPPRDLQACAQCVARYIHDPEQAHQIAQLAQREAQRKYSHHRQCELTEAIIYSIL</sequence>
<dbReference type="EMBL" id="CP040896">
    <property type="protein sequence ID" value="QDA62316.1"/>
    <property type="molecule type" value="Genomic_DNA"/>
</dbReference>
<dbReference type="KEGG" id="hyj:FHG12_20405"/>
<evidence type="ECO:0000259" key="1">
    <source>
        <dbReference type="Pfam" id="PF00534"/>
    </source>
</evidence>
<dbReference type="InterPro" id="IPR001296">
    <property type="entry name" value="Glyco_trans_1"/>
</dbReference>
<protein>
    <submittedName>
        <fullName evidence="3">Glycosyltransferase family 4 protein</fullName>
    </submittedName>
</protein>
<dbReference type="Pfam" id="PF00534">
    <property type="entry name" value="Glycos_transf_1"/>
    <property type="match status" value="1"/>
</dbReference>
<dbReference type="OrthoDB" id="9806653at2"/>
<dbReference type="InterPro" id="IPR028098">
    <property type="entry name" value="Glyco_trans_4-like_N"/>
</dbReference>
<accession>A0A5B8A6J9</accession>
<dbReference type="AlphaFoldDB" id="A0A5B8A6J9"/>
<dbReference type="SUPFAM" id="SSF53756">
    <property type="entry name" value="UDP-Glycosyltransferase/glycogen phosphorylase"/>
    <property type="match status" value="1"/>
</dbReference>
<dbReference type="GO" id="GO:0016757">
    <property type="term" value="F:glycosyltransferase activity"/>
    <property type="evidence" value="ECO:0007669"/>
    <property type="project" value="InterPro"/>
</dbReference>
<dbReference type="Proteomes" id="UP000305398">
    <property type="component" value="Chromosome"/>
</dbReference>
<feature type="domain" description="Glycosyltransferase subfamily 4-like N-terminal" evidence="2">
    <location>
        <begin position="28"/>
        <end position="184"/>
    </location>
</feature>
<dbReference type="CDD" id="cd03801">
    <property type="entry name" value="GT4_PimA-like"/>
    <property type="match status" value="1"/>
</dbReference>
<organism evidence="3 4">
    <name type="scientific">Hymenobacter jejuensis</name>
    <dbReference type="NCBI Taxonomy" id="2502781"/>
    <lineage>
        <taxon>Bacteria</taxon>
        <taxon>Pseudomonadati</taxon>
        <taxon>Bacteroidota</taxon>
        <taxon>Cytophagia</taxon>
        <taxon>Cytophagales</taxon>
        <taxon>Hymenobacteraceae</taxon>
        <taxon>Hymenobacter</taxon>
    </lineage>
</organism>
<name>A0A5B8A6J9_9BACT</name>